<evidence type="ECO:0000256" key="3">
    <source>
        <dbReference type="RuleBase" id="RU362118"/>
    </source>
</evidence>
<dbReference type="Gene3D" id="3.40.640.10">
    <property type="entry name" value="Type I PLP-dependent aspartate aminotransferase-like (Major domain)"/>
    <property type="match status" value="1"/>
</dbReference>
<evidence type="ECO:0000256" key="1">
    <source>
        <dbReference type="ARBA" id="ARBA00001933"/>
    </source>
</evidence>
<dbReference type="GO" id="GO:0030170">
    <property type="term" value="F:pyridoxal phosphate binding"/>
    <property type="evidence" value="ECO:0007669"/>
    <property type="project" value="InterPro"/>
</dbReference>
<dbReference type="Proteomes" id="UP001295794">
    <property type="component" value="Unassembled WGS sequence"/>
</dbReference>
<dbReference type="Pfam" id="PF01053">
    <property type="entry name" value="Cys_Met_Meta_PP"/>
    <property type="match status" value="1"/>
</dbReference>
<dbReference type="Gene3D" id="3.90.1150.10">
    <property type="entry name" value="Aspartate Aminotransferase, domain 1"/>
    <property type="match status" value="1"/>
</dbReference>
<dbReference type="EMBL" id="CAVNYO010000052">
    <property type="protein sequence ID" value="CAK5264316.1"/>
    <property type="molecule type" value="Genomic_DNA"/>
</dbReference>
<comment type="caution">
    <text evidence="4">The sequence shown here is derived from an EMBL/GenBank/DDBJ whole genome shotgun (WGS) entry which is preliminary data.</text>
</comment>
<dbReference type="GO" id="GO:0003962">
    <property type="term" value="F:cystathionine gamma-synthase activity"/>
    <property type="evidence" value="ECO:0007669"/>
    <property type="project" value="TreeGrafter"/>
</dbReference>
<comment type="similarity">
    <text evidence="3">Belongs to the trans-sulfuration enzymes family.</text>
</comment>
<evidence type="ECO:0000256" key="2">
    <source>
        <dbReference type="ARBA" id="ARBA00022898"/>
    </source>
</evidence>
<proteinExistence type="inferred from homology"/>
<evidence type="ECO:0000313" key="5">
    <source>
        <dbReference type="Proteomes" id="UP001295794"/>
    </source>
</evidence>
<sequence>METNYPRFACHARVTKLSAIISDALDPVQKRAMLLFPCLQFAEECRDYMQQTLPSASCDIQCVSSVANPPAGHDIYAVFLSVERAKAMNFHVYSGTTISPRLADVCLQRLAGIEEPALNPVPSEGHFFSDYYKRHAPLSSVAEAKMAIRTRFSGVLGDGTNIRGVPTASPDDVYLYPAGMHAVWRVNQLISAVLGGKNSSAKVAHVNLVYADSYRFLQTPNGGGYHFFSNDTLDQLEALLASGTPDSPTILALMTELPGNPHMQTADLERLRRLADKYNFPIVVDETITGHLNVQVLPYCDIVVASLSKIFSGLANVLAGALMLNPDSRFYSRFKAYMNDTYRDYLFDQDALILEMNSRELAERTVVTNRNAEAVADALYARSLAGGATQSVLKEIHYPKYRTRENYDRVMNPQAAKAGVANPGYSHLMTAIFTSLEAAETFYESLQCFKGTTLGTVFTLSTAFTVLAFPPEKMDWLREHDVDPISVRLSVGMEDPTEIIRVVLAALDQTQRTVRPILPN</sequence>
<protein>
    <recommendedName>
        <fullName evidence="6">PLP-dependent transferase</fullName>
    </recommendedName>
</protein>
<reference evidence="4" key="1">
    <citation type="submission" date="2023-11" db="EMBL/GenBank/DDBJ databases">
        <authorList>
            <person name="De Vega J J."/>
            <person name="De Vega J J."/>
        </authorList>
    </citation>
    <scope>NUCLEOTIDE SEQUENCE</scope>
</reference>
<dbReference type="InterPro" id="IPR000277">
    <property type="entry name" value="Cys/Met-Metab_PyrdxlP-dep_enz"/>
</dbReference>
<gene>
    <name evidence="4" type="ORF">MYCIT1_LOCUS4369</name>
</gene>
<dbReference type="SUPFAM" id="SSF53383">
    <property type="entry name" value="PLP-dependent transferases"/>
    <property type="match status" value="1"/>
</dbReference>
<comment type="cofactor">
    <cofactor evidence="1 3">
        <name>pyridoxal 5'-phosphate</name>
        <dbReference type="ChEBI" id="CHEBI:597326"/>
    </cofactor>
</comment>
<accession>A0AAD2GVF2</accession>
<dbReference type="InterPro" id="IPR015421">
    <property type="entry name" value="PyrdxlP-dep_Trfase_major"/>
</dbReference>
<dbReference type="PANTHER" id="PTHR42699:SF1">
    <property type="entry name" value="CYSTATHIONINE GAMMA-SYNTHASE-RELATED"/>
    <property type="match status" value="1"/>
</dbReference>
<keyword evidence="2 3" id="KW-0663">Pyridoxal phosphate</keyword>
<dbReference type="InterPro" id="IPR015424">
    <property type="entry name" value="PyrdxlP-dep_Trfase"/>
</dbReference>
<dbReference type="PANTHER" id="PTHR42699">
    <property type="match status" value="1"/>
</dbReference>
<dbReference type="InterPro" id="IPR051750">
    <property type="entry name" value="Trans-sulfuration_enzymes"/>
</dbReference>
<evidence type="ECO:0000313" key="4">
    <source>
        <dbReference type="EMBL" id="CAK5264316.1"/>
    </source>
</evidence>
<keyword evidence="5" id="KW-1185">Reference proteome</keyword>
<organism evidence="4 5">
    <name type="scientific">Mycena citricolor</name>
    <dbReference type="NCBI Taxonomy" id="2018698"/>
    <lineage>
        <taxon>Eukaryota</taxon>
        <taxon>Fungi</taxon>
        <taxon>Dikarya</taxon>
        <taxon>Basidiomycota</taxon>
        <taxon>Agaricomycotina</taxon>
        <taxon>Agaricomycetes</taxon>
        <taxon>Agaricomycetidae</taxon>
        <taxon>Agaricales</taxon>
        <taxon>Marasmiineae</taxon>
        <taxon>Mycenaceae</taxon>
        <taxon>Mycena</taxon>
    </lineage>
</organism>
<dbReference type="GO" id="GO:0019346">
    <property type="term" value="P:transsulfuration"/>
    <property type="evidence" value="ECO:0007669"/>
    <property type="project" value="InterPro"/>
</dbReference>
<evidence type="ECO:0008006" key="6">
    <source>
        <dbReference type="Google" id="ProtNLM"/>
    </source>
</evidence>
<name>A0AAD2GVF2_9AGAR</name>
<dbReference type="InterPro" id="IPR015422">
    <property type="entry name" value="PyrdxlP-dep_Trfase_small"/>
</dbReference>
<dbReference type="AlphaFoldDB" id="A0AAD2GVF2"/>